<feature type="region of interest" description="Disordered" evidence="1">
    <location>
        <begin position="43"/>
        <end position="72"/>
    </location>
</feature>
<keyword evidence="3" id="KW-1185">Reference proteome</keyword>
<dbReference type="EMBL" id="SWJQ01000108">
    <property type="protein sequence ID" value="TRZ21886.1"/>
    <property type="molecule type" value="Genomic_DNA"/>
</dbReference>
<sequence>MGPVAWQGSAAALGPSWEACRTLPRGDSWDPLLAEPTGPLFSGSAAGSSHVATTSTGSRPKARSGHVTGTAWPKLARPGQRRMAVDISARLKMNFVCLDASSQLCCKQGQKQQQQVLLCFGAPHEEKAWGGTGSQHDWCGACRDHAINREA</sequence>
<proteinExistence type="predicted"/>
<evidence type="ECO:0000313" key="3">
    <source>
        <dbReference type="Proteomes" id="UP000796761"/>
    </source>
</evidence>
<dbReference type="Proteomes" id="UP000796761">
    <property type="component" value="Unassembled WGS sequence"/>
</dbReference>
<comment type="caution">
    <text evidence="2">The sequence shown here is derived from an EMBL/GenBank/DDBJ whole genome shotgun (WGS) entry which is preliminary data.</text>
</comment>
<name>A0A8K1LQ69_9PASS</name>
<organism evidence="2 3">
    <name type="scientific">Zosterops borbonicus</name>
    <dbReference type="NCBI Taxonomy" id="364589"/>
    <lineage>
        <taxon>Eukaryota</taxon>
        <taxon>Metazoa</taxon>
        <taxon>Chordata</taxon>
        <taxon>Craniata</taxon>
        <taxon>Vertebrata</taxon>
        <taxon>Euteleostomi</taxon>
        <taxon>Archelosauria</taxon>
        <taxon>Archosauria</taxon>
        <taxon>Dinosauria</taxon>
        <taxon>Saurischia</taxon>
        <taxon>Theropoda</taxon>
        <taxon>Coelurosauria</taxon>
        <taxon>Aves</taxon>
        <taxon>Neognathae</taxon>
        <taxon>Neoaves</taxon>
        <taxon>Telluraves</taxon>
        <taxon>Australaves</taxon>
        <taxon>Passeriformes</taxon>
        <taxon>Sylvioidea</taxon>
        <taxon>Zosteropidae</taxon>
        <taxon>Zosterops</taxon>
    </lineage>
</organism>
<reference evidence="2" key="1">
    <citation type="submission" date="2019-04" db="EMBL/GenBank/DDBJ databases">
        <title>Genome assembly of Zosterops borbonicus 15179.</title>
        <authorList>
            <person name="Leroy T."/>
            <person name="Anselmetti Y."/>
            <person name="Tilak M.-K."/>
            <person name="Nabholz B."/>
        </authorList>
    </citation>
    <scope>NUCLEOTIDE SEQUENCE</scope>
    <source>
        <strain evidence="2">HGM_15179</strain>
        <tissue evidence="2">Muscle</tissue>
    </source>
</reference>
<accession>A0A8K1LQ69</accession>
<evidence type="ECO:0000256" key="1">
    <source>
        <dbReference type="SAM" id="MobiDB-lite"/>
    </source>
</evidence>
<feature type="non-terminal residue" evidence="2">
    <location>
        <position position="151"/>
    </location>
</feature>
<gene>
    <name evidence="2" type="ORF">HGM15179_005175</name>
</gene>
<protein>
    <submittedName>
        <fullName evidence="2">Uncharacterized protein</fullName>
    </submittedName>
</protein>
<evidence type="ECO:0000313" key="2">
    <source>
        <dbReference type="EMBL" id="TRZ21886.1"/>
    </source>
</evidence>
<dbReference type="AlphaFoldDB" id="A0A8K1LQ69"/>
<feature type="compositionally biased region" description="Polar residues" evidence="1">
    <location>
        <begin position="45"/>
        <end position="58"/>
    </location>
</feature>